<accession>A0A6C0BUL1</accession>
<name>A0A6C0BUL1_9ZZZZ</name>
<evidence type="ECO:0000313" key="2">
    <source>
        <dbReference type="EMBL" id="QHS96017.1"/>
    </source>
</evidence>
<dbReference type="AlphaFoldDB" id="A0A6C0BUL1"/>
<proteinExistence type="predicted"/>
<dbReference type="EMBL" id="MN739262">
    <property type="protein sequence ID" value="QHS96017.1"/>
    <property type="molecule type" value="Genomic_DNA"/>
</dbReference>
<keyword evidence="1" id="KW-0812">Transmembrane</keyword>
<protein>
    <submittedName>
        <fullName evidence="2">Uncharacterized protein</fullName>
    </submittedName>
</protein>
<keyword evidence="1" id="KW-0472">Membrane</keyword>
<keyword evidence="1" id="KW-1133">Transmembrane helix</keyword>
<reference evidence="2" key="1">
    <citation type="journal article" date="2020" name="Nature">
        <title>Giant virus diversity and host interactions through global metagenomics.</title>
        <authorList>
            <person name="Schulz F."/>
            <person name="Roux S."/>
            <person name="Paez-Espino D."/>
            <person name="Jungbluth S."/>
            <person name="Walsh D.A."/>
            <person name="Denef V.J."/>
            <person name="McMahon K.D."/>
            <person name="Konstantinidis K.T."/>
            <person name="Eloe-Fadrosh E.A."/>
            <person name="Kyrpides N.C."/>
            <person name="Woyke T."/>
        </authorList>
    </citation>
    <scope>NUCLEOTIDE SEQUENCE</scope>
    <source>
        <strain evidence="2">GVMAG-M-3300019093-7</strain>
    </source>
</reference>
<evidence type="ECO:0000256" key="1">
    <source>
        <dbReference type="SAM" id="Phobius"/>
    </source>
</evidence>
<organism evidence="2">
    <name type="scientific">viral metagenome</name>
    <dbReference type="NCBI Taxonomy" id="1070528"/>
    <lineage>
        <taxon>unclassified sequences</taxon>
        <taxon>metagenomes</taxon>
        <taxon>organismal metagenomes</taxon>
    </lineage>
</organism>
<sequence length="190" mass="21660">MKIKLLLYGLITVLSVVILFYWTDSLFKNHYIQERFTNISPIEEGPDTTHSVNLQSPPFNKYTCKNICGPPGRCRISGEDCVSDVDCYGCVPPPIYNREIKDENTDIKPVMSTFSKDITKNAGDIFPNAKPATYNMGVDTWKSEFDLEENIFKEKYYPSGDLTFMMKYPVRTTFSGEFVDDGAYAFNDTT</sequence>
<feature type="transmembrane region" description="Helical" evidence="1">
    <location>
        <begin position="5"/>
        <end position="23"/>
    </location>
</feature>